<dbReference type="InterPro" id="IPR032675">
    <property type="entry name" value="LRR_dom_sf"/>
</dbReference>
<keyword evidence="2 6" id="KW-0732">Signal</keyword>
<dbReference type="EnsemblMetazoa" id="G16974.5">
    <property type="protein sequence ID" value="G16974.5:cds"/>
    <property type="gene ID" value="G16974"/>
</dbReference>
<dbReference type="InterPro" id="IPR050333">
    <property type="entry name" value="SLRP"/>
</dbReference>
<organism evidence="8 9">
    <name type="scientific">Magallana gigas</name>
    <name type="common">Pacific oyster</name>
    <name type="synonym">Crassostrea gigas</name>
    <dbReference type="NCBI Taxonomy" id="29159"/>
    <lineage>
        <taxon>Eukaryota</taxon>
        <taxon>Metazoa</taxon>
        <taxon>Spiralia</taxon>
        <taxon>Lophotrochozoa</taxon>
        <taxon>Mollusca</taxon>
        <taxon>Bivalvia</taxon>
        <taxon>Autobranchia</taxon>
        <taxon>Pteriomorphia</taxon>
        <taxon>Ostreida</taxon>
        <taxon>Ostreoidea</taxon>
        <taxon>Ostreidae</taxon>
        <taxon>Magallana</taxon>
    </lineage>
</organism>
<dbReference type="InterPro" id="IPR000483">
    <property type="entry name" value="Cys-rich_flank_reg_C"/>
</dbReference>
<dbReference type="SMART" id="SM00082">
    <property type="entry name" value="LRRCT"/>
    <property type="match status" value="1"/>
</dbReference>
<evidence type="ECO:0000256" key="6">
    <source>
        <dbReference type="SAM" id="SignalP"/>
    </source>
</evidence>
<keyword evidence="1" id="KW-0433">Leucine-rich repeat</keyword>
<dbReference type="InterPro" id="IPR003591">
    <property type="entry name" value="Leu-rich_rpt_typical-subtyp"/>
</dbReference>
<dbReference type="EnsemblMetazoa" id="G16974.3">
    <property type="protein sequence ID" value="G16974.3:cds"/>
    <property type="gene ID" value="G16974"/>
</dbReference>
<dbReference type="PANTHER" id="PTHR45712">
    <property type="entry name" value="AGAP008170-PA"/>
    <property type="match status" value="1"/>
</dbReference>
<evidence type="ECO:0000313" key="8">
    <source>
        <dbReference type="EnsemblMetazoa" id="G16974.4:cds"/>
    </source>
</evidence>
<dbReference type="EnsemblMetazoa" id="G16974.2">
    <property type="protein sequence ID" value="G16974.2:cds"/>
    <property type="gene ID" value="G16974"/>
</dbReference>
<feature type="chain" id="PRO_5042430960" description="LRRCT domain-containing protein" evidence="6">
    <location>
        <begin position="22"/>
        <end position="969"/>
    </location>
</feature>
<dbReference type="OMA" id="CDLLAFR"/>
<dbReference type="AlphaFoldDB" id="A0A8W8J482"/>
<evidence type="ECO:0000256" key="1">
    <source>
        <dbReference type="ARBA" id="ARBA00022614"/>
    </source>
</evidence>
<dbReference type="Proteomes" id="UP000005408">
    <property type="component" value="Unassembled WGS sequence"/>
</dbReference>
<dbReference type="PROSITE" id="PS51450">
    <property type="entry name" value="LRR"/>
    <property type="match status" value="6"/>
</dbReference>
<feature type="signal peptide" evidence="6">
    <location>
        <begin position="1"/>
        <end position="21"/>
    </location>
</feature>
<dbReference type="Pfam" id="PF13855">
    <property type="entry name" value="LRR_8"/>
    <property type="match status" value="5"/>
</dbReference>
<dbReference type="Gene3D" id="3.80.10.10">
    <property type="entry name" value="Ribonuclease Inhibitor"/>
    <property type="match status" value="5"/>
</dbReference>
<evidence type="ECO:0000313" key="9">
    <source>
        <dbReference type="Proteomes" id="UP000005408"/>
    </source>
</evidence>
<feature type="transmembrane region" description="Helical" evidence="5">
    <location>
        <begin position="670"/>
        <end position="696"/>
    </location>
</feature>
<evidence type="ECO:0000256" key="3">
    <source>
        <dbReference type="ARBA" id="ARBA00022737"/>
    </source>
</evidence>
<dbReference type="OrthoDB" id="6156376at2759"/>
<name>A0A8W8J482_MAGGI</name>
<dbReference type="EnsemblMetazoa" id="G16974.4">
    <property type="protein sequence ID" value="G16974.4:cds"/>
    <property type="gene ID" value="G16974"/>
</dbReference>
<evidence type="ECO:0000256" key="4">
    <source>
        <dbReference type="SAM" id="MobiDB-lite"/>
    </source>
</evidence>
<sequence length="969" mass="112587">MIAIGLVRCLFYLWIVSPVLGCMRGCICDNDTVTCIHILTYSAFTFPPKMTKLNITQSYIGPRLQTPFSPYMDLEELHLTNNGLHALDENVLKFLRRLKYLDLSRNHLVRLDNHIFQHLTSLEVLDLSHNDFFVLPDIPFRYLINLRTFSMSFNQLQQPKLGLRFQVMTLLHNLDLSGNNFTRLDGNTFDMARGWSDQVPKHVNLSYCAISVIEQDTFRYPVRMEHLSLAGNPGIGVENLTNMFNSSHFEKLKHLDISDMNLTDVKDLIPMLSKTSISDLNIAHNNLREIPISLRDYLRRLTVLDISYNQLDTLSNAVTEIGGLLHLDASHNRISQIDETFQQHLTNLLTLHLSHNNLGDNTVSLTNAASLKILDLSHNTLTQFQVPSTLGDLEHLSLARNMINNITSMSGLHKLRSLDISGNRLTLLPGFLLLDSRKIIHTNFSSNMISRIDHQTFRPKSPDIIDLSNNKLVKLWNAGWKTAKTIDLHGNKITEMDDQSFYAMYELKELDLSSNNLSRLNPAVFVFLSDLLVLYLQDNQLSQDAELYNTMHSLREITSIDLSRNKFRYIMEGTFNSCPNLQKISMSDNPIQIIHSSTLTVLRNLQEVDFSNSSFLCGCELVDFQEWMMETKVKIIHQFNSSYQCKSPAHRLGHSVRSYTMSEFECNESLFFVTVFSSIGAGVMLIGVIAALIYYYCCKHRQKSSDELNKPIMNGSIPSKEEKKRRGIPIEVLKNADANEVERLLKAEYRRKREPEQKGKIKNKDNKKTKNRQSSRENRITRDMIRYPDLQRDVMTLPRIGENRYMDRRDYYRPAPTRPIYNPYLYDRSKSQAELYPSSRTTHHHVYRERQRNPYYSAQNVDIIRRPRPRYSQSMPDMLNRVHTLPKPRPPREPHYITREKRNDESSYDVRLFKDPTYRPWVDQERWERDRREVVPQEIPRDPPTVHSGYYTISAKTAERGSGNRTQWI</sequence>
<keyword evidence="5" id="KW-1133">Transmembrane helix</keyword>
<evidence type="ECO:0000256" key="5">
    <source>
        <dbReference type="SAM" id="Phobius"/>
    </source>
</evidence>
<dbReference type="SUPFAM" id="SSF52058">
    <property type="entry name" value="L domain-like"/>
    <property type="match status" value="2"/>
</dbReference>
<dbReference type="SMART" id="SM00369">
    <property type="entry name" value="LRR_TYP"/>
    <property type="match status" value="12"/>
</dbReference>
<accession>A0A8W8J482</accession>
<dbReference type="InterPro" id="IPR001611">
    <property type="entry name" value="Leu-rich_rpt"/>
</dbReference>
<keyword evidence="5" id="KW-0472">Membrane</keyword>
<feature type="domain" description="LRRCT" evidence="7">
    <location>
        <begin position="613"/>
        <end position="667"/>
    </location>
</feature>
<dbReference type="PANTHER" id="PTHR45712:SF22">
    <property type="entry name" value="INSULIN-LIKE GROWTH FACTOR-BINDING PROTEIN COMPLEX ACID LABILE SUBUNIT"/>
    <property type="match status" value="1"/>
</dbReference>
<feature type="region of interest" description="Disordered" evidence="4">
    <location>
        <begin position="749"/>
        <end position="780"/>
    </location>
</feature>
<proteinExistence type="predicted"/>
<reference evidence="8" key="1">
    <citation type="submission" date="2022-08" db="UniProtKB">
        <authorList>
            <consortium name="EnsemblMetazoa"/>
        </authorList>
    </citation>
    <scope>IDENTIFICATION</scope>
    <source>
        <strain evidence="8">05x7-T-G4-1.051#20</strain>
    </source>
</reference>
<evidence type="ECO:0000256" key="2">
    <source>
        <dbReference type="ARBA" id="ARBA00022729"/>
    </source>
</evidence>
<evidence type="ECO:0000259" key="7">
    <source>
        <dbReference type="SMART" id="SM00082"/>
    </source>
</evidence>
<keyword evidence="9" id="KW-1185">Reference proteome</keyword>
<keyword evidence="5" id="KW-0812">Transmembrane</keyword>
<protein>
    <recommendedName>
        <fullName evidence="7">LRRCT domain-containing protein</fullName>
    </recommendedName>
</protein>
<dbReference type="EnsemblMetazoa" id="G16974.1">
    <property type="protein sequence ID" value="G16974.1:cds"/>
    <property type="gene ID" value="G16974"/>
</dbReference>
<keyword evidence="3" id="KW-0677">Repeat</keyword>